<evidence type="ECO:0000313" key="3">
    <source>
        <dbReference type="Proteomes" id="UP001164746"/>
    </source>
</evidence>
<name>A0ABY7G2T5_MYAAR</name>
<accession>A0ABY7G2T5</accession>
<reference evidence="2" key="1">
    <citation type="submission" date="2022-11" db="EMBL/GenBank/DDBJ databases">
        <title>Centuries of genome instability and evolution in soft-shell clam transmissible cancer (bioRxiv).</title>
        <authorList>
            <person name="Hart S.F.M."/>
            <person name="Yonemitsu M.A."/>
            <person name="Giersch R.M."/>
            <person name="Beal B.F."/>
            <person name="Arriagada G."/>
            <person name="Davis B.W."/>
            <person name="Ostrander E.A."/>
            <person name="Goff S.P."/>
            <person name="Metzger M.J."/>
        </authorList>
    </citation>
    <scope>NUCLEOTIDE SEQUENCE</scope>
    <source>
        <strain evidence="2">MELC-2E11</strain>
        <tissue evidence="2">Siphon/mantle</tissue>
    </source>
</reference>
<feature type="region of interest" description="Disordered" evidence="1">
    <location>
        <begin position="225"/>
        <end position="251"/>
    </location>
</feature>
<sequence length="415" mass="47938">MADRRLRHVKSVTLRNLQYRSYWGKDVTQLQVYFTLHKNDKNKESFLEEHRHSHAQKDQYKYVPNMVVIGMFDKYFTPPQHQISEDFERELLPRDPAAMPKQSYTINTLSRIHTVLRAISQMQASVKRLHSSIEDRLLHSQEKTQKLSVREDLLLRVTQMKHELSWQMNSLQRQNDVLDNWRSTREEKSHDLKGKFHQLEEKRHDLDDQKKIFFQTSDSIEKAKLELRDTEIKGPNKRKETESSSASGGRNAAFHSAEEYLGHSVSNGTQRKSDEIEQKEDIPVLLTELSIQTEQNIPQGEDIFKPADDSFFRVRTTAFGNTDSTENSSCGSFSEQMNGAIKYDMNFSLSPSPGSVENNPTLIGSTDMMHAGSKDSLKSGDMLEHDITDIPIEKDADIQPELSAYNKHNSHTEER</sequence>
<proteinExistence type="predicted"/>
<dbReference type="EMBL" id="CP111026">
    <property type="protein sequence ID" value="WAR27574.1"/>
    <property type="molecule type" value="Genomic_DNA"/>
</dbReference>
<evidence type="ECO:0000256" key="1">
    <source>
        <dbReference type="SAM" id="MobiDB-lite"/>
    </source>
</evidence>
<feature type="region of interest" description="Disordered" evidence="1">
    <location>
        <begin position="371"/>
        <end position="415"/>
    </location>
</feature>
<keyword evidence="3" id="KW-1185">Reference proteome</keyword>
<gene>
    <name evidence="2" type="ORF">MAR_013278</name>
</gene>
<feature type="compositionally biased region" description="Basic and acidic residues" evidence="1">
    <location>
        <begin position="225"/>
        <end position="242"/>
    </location>
</feature>
<protein>
    <submittedName>
        <fullName evidence="2">Uncharacterized protein</fullName>
    </submittedName>
</protein>
<feature type="compositionally biased region" description="Basic and acidic residues" evidence="1">
    <location>
        <begin position="372"/>
        <end position="397"/>
    </location>
</feature>
<organism evidence="2 3">
    <name type="scientific">Mya arenaria</name>
    <name type="common">Soft-shell clam</name>
    <dbReference type="NCBI Taxonomy" id="6604"/>
    <lineage>
        <taxon>Eukaryota</taxon>
        <taxon>Metazoa</taxon>
        <taxon>Spiralia</taxon>
        <taxon>Lophotrochozoa</taxon>
        <taxon>Mollusca</taxon>
        <taxon>Bivalvia</taxon>
        <taxon>Autobranchia</taxon>
        <taxon>Heteroconchia</taxon>
        <taxon>Euheterodonta</taxon>
        <taxon>Imparidentia</taxon>
        <taxon>Neoheterodontei</taxon>
        <taxon>Myida</taxon>
        <taxon>Myoidea</taxon>
        <taxon>Myidae</taxon>
        <taxon>Mya</taxon>
    </lineage>
</organism>
<dbReference type="Proteomes" id="UP001164746">
    <property type="component" value="Chromosome 15"/>
</dbReference>
<evidence type="ECO:0000313" key="2">
    <source>
        <dbReference type="EMBL" id="WAR27574.1"/>
    </source>
</evidence>